<comment type="caution">
    <text evidence="2">The sequence shown here is derived from an EMBL/GenBank/DDBJ whole genome shotgun (WGS) entry which is preliminary data.</text>
</comment>
<dbReference type="EMBL" id="CABITT030000007">
    <property type="protein sequence ID" value="VVB12432.1"/>
    <property type="molecule type" value="Genomic_DNA"/>
</dbReference>
<gene>
    <name evidence="2" type="ORF">ANE_LOCUS22876</name>
</gene>
<feature type="region of interest" description="Disordered" evidence="1">
    <location>
        <begin position="51"/>
        <end position="73"/>
    </location>
</feature>
<dbReference type="AlphaFoldDB" id="A0A565CFU5"/>
<keyword evidence="3" id="KW-1185">Reference proteome</keyword>
<protein>
    <submittedName>
        <fullName evidence="2">Uncharacterized protein</fullName>
    </submittedName>
</protein>
<name>A0A565CFU5_9BRAS</name>
<feature type="compositionally biased region" description="Basic and acidic residues" evidence="1">
    <location>
        <begin position="51"/>
        <end position="62"/>
    </location>
</feature>
<evidence type="ECO:0000256" key="1">
    <source>
        <dbReference type="SAM" id="MobiDB-lite"/>
    </source>
</evidence>
<proteinExistence type="predicted"/>
<reference evidence="2" key="1">
    <citation type="submission" date="2019-07" db="EMBL/GenBank/DDBJ databases">
        <authorList>
            <person name="Dittberner H."/>
        </authorList>
    </citation>
    <scope>NUCLEOTIDE SEQUENCE [LARGE SCALE GENOMIC DNA]</scope>
</reference>
<dbReference type="Proteomes" id="UP000489600">
    <property type="component" value="Unassembled WGS sequence"/>
</dbReference>
<accession>A0A565CFU5</accession>
<evidence type="ECO:0000313" key="3">
    <source>
        <dbReference type="Proteomes" id="UP000489600"/>
    </source>
</evidence>
<organism evidence="2 3">
    <name type="scientific">Arabis nemorensis</name>
    <dbReference type="NCBI Taxonomy" id="586526"/>
    <lineage>
        <taxon>Eukaryota</taxon>
        <taxon>Viridiplantae</taxon>
        <taxon>Streptophyta</taxon>
        <taxon>Embryophyta</taxon>
        <taxon>Tracheophyta</taxon>
        <taxon>Spermatophyta</taxon>
        <taxon>Magnoliopsida</taxon>
        <taxon>eudicotyledons</taxon>
        <taxon>Gunneridae</taxon>
        <taxon>Pentapetalae</taxon>
        <taxon>rosids</taxon>
        <taxon>malvids</taxon>
        <taxon>Brassicales</taxon>
        <taxon>Brassicaceae</taxon>
        <taxon>Arabideae</taxon>
        <taxon>Arabis</taxon>
    </lineage>
</organism>
<evidence type="ECO:0000313" key="2">
    <source>
        <dbReference type="EMBL" id="VVB12432.1"/>
    </source>
</evidence>
<sequence>MTEKQSFGRSIQIQGSYGILMAMKRETLTILNKVKDKQQRGSTKFDIKHQLLKTSNRDREDQQSLPKRAKTKGTRINLTPSGLFFVNRSVDKVGLHLDL</sequence>